<evidence type="ECO:0000256" key="2">
    <source>
        <dbReference type="SAM" id="SignalP"/>
    </source>
</evidence>
<feature type="domain" description="Prephenate/arogenate dehydrogenase" evidence="3">
    <location>
        <begin position="2"/>
        <end position="282"/>
    </location>
</feature>
<name>A0A1I1B3U5_9BACT</name>
<evidence type="ECO:0000313" key="4">
    <source>
        <dbReference type="EMBL" id="SFB44306.1"/>
    </source>
</evidence>
<keyword evidence="2" id="KW-0732">Signal</keyword>
<dbReference type="GO" id="GO:0006571">
    <property type="term" value="P:tyrosine biosynthetic process"/>
    <property type="evidence" value="ECO:0007669"/>
    <property type="project" value="InterPro"/>
</dbReference>
<evidence type="ECO:0000313" key="5">
    <source>
        <dbReference type="Proteomes" id="UP000198790"/>
    </source>
</evidence>
<dbReference type="Gene3D" id="1.10.3660.10">
    <property type="entry name" value="6-phosphogluconate dehydrogenase C-terminal like domain"/>
    <property type="match status" value="1"/>
</dbReference>
<dbReference type="Proteomes" id="UP000198790">
    <property type="component" value="Unassembled WGS sequence"/>
</dbReference>
<dbReference type="InterPro" id="IPR050812">
    <property type="entry name" value="Preph/Arog_dehydrog"/>
</dbReference>
<dbReference type="PROSITE" id="PS51176">
    <property type="entry name" value="PDH_ADH"/>
    <property type="match status" value="1"/>
</dbReference>
<dbReference type="GO" id="GO:0004665">
    <property type="term" value="F:prephenate dehydrogenase (NADP+) activity"/>
    <property type="evidence" value="ECO:0007669"/>
    <property type="project" value="InterPro"/>
</dbReference>
<accession>A0A1I1B3U5</accession>
<dbReference type="STRING" id="237018.SAMN04489723_110118"/>
<organism evidence="4 5">
    <name type="scientific">Algoriphagus aquimarinus</name>
    <dbReference type="NCBI Taxonomy" id="237018"/>
    <lineage>
        <taxon>Bacteria</taxon>
        <taxon>Pseudomonadati</taxon>
        <taxon>Bacteroidota</taxon>
        <taxon>Cytophagia</taxon>
        <taxon>Cytophagales</taxon>
        <taxon>Cyclobacteriaceae</taxon>
        <taxon>Algoriphagus</taxon>
    </lineage>
</organism>
<dbReference type="AlphaFoldDB" id="A0A1I1B3U5"/>
<keyword evidence="5" id="KW-1185">Reference proteome</keyword>
<sequence length="282" mass="30887">MQKLHIIGLGLLGGSFALAAKNKFENLVITGYDSSEKNLQDALNLGIIQEAKEAPDADTDIVILATPADTLSSLLLATLDQIGENTLVFDVGSTKAKLCELVADHPKRKQYLAAHPIAGTEYSGPNAAFAGLLDRKVTIICELEKTDLQLKEKAYELFDALNLKLRFMDAEEHDRHLAFVSHLSHISSFMLGKTVLQKMEDEKNIFDMAGSGFSSTVRLAKSSPAMWAPIFTENKDNILSALDGYISNLSAFREKIAASDGQALSDDMTEINKIRDILDLEK</sequence>
<dbReference type="InterPro" id="IPR036291">
    <property type="entry name" value="NAD(P)-bd_dom_sf"/>
</dbReference>
<dbReference type="PANTHER" id="PTHR21363:SF0">
    <property type="entry name" value="PREPHENATE DEHYDROGENASE [NADP(+)]"/>
    <property type="match status" value="1"/>
</dbReference>
<feature type="chain" id="PRO_5011704098" evidence="2">
    <location>
        <begin position="20"/>
        <end position="282"/>
    </location>
</feature>
<dbReference type="GO" id="GO:0008977">
    <property type="term" value="F:prephenate dehydrogenase (NAD+) activity"/>
    <property type="evidence" value="ECO:0007669"/>
    <property type="project" value="InterPro"/>
</dbReference>
<evidence type="ECO:0000259" key="3">
    <source>
        <dbReference type="PROSITE" id="PS51176"/>
    </source>
</evidence>
<proteinExistence type="predicted"/>
<gene>
    <name evidence="4" type="ORF">SAMN04489723_110118</name>
</gene>
<dbReference type="GO" id="GO:0070403">
    <property type="term" value="F:NAD+ binding"/>
    <property type="evidence" value="ECO:0007669"/>
    <property type="project" value="InterPro"/>
</dbReference>
<keyword evidence="1" id="KW-0560">Oxidoreductase</keyword>
<dbReference type="Pfam" id="PF20463">
    <property type="entry name" value="PDH_C"/>
    <property type="match status" value="1"/>
</dbReference>
<dbReference type="InterPro" id="IPR046826">
    <property type="entry name" value="PDH_N"/>
</dbReference>
<dbReference type="RefSeq" id="WP_092898507.1">
    <property type="nucleotide sequence ID" value="NZ_FOKK01000010.1"/>
</dbReference>
<dbReference type="InterPro" id="IPR003099">
    <property type="entry name" value="Prephen_DH"/>
</dbReference>
<dbReference type="EMBL" id="FOKK01000010">
    <property type="protein sequence ID" value="SFB44306.1"/>
    <property type="molecule type" value="Genomic_DNA"/>
</dbReference>
<protein>
    <submittedName>
        <fullName evidence="4">Prephenate dehydrogenase</fullName>
    </submittedName>
</protein>
<dbReference type="PANTHER" id="PTHR21363">
    <property type="entry name" value="PREPHENATE DEHYDROGENASE"/>
    <property type="match status" value="1"/>
</dbReference>
<reference evidence="4 5" key="1">
    <citation type="submission" date="2016-10" db="EMBL/GenBank/DDBJ databases">
        <authorList>
            <person name="de Groot N.N."/>
        </authorList>
    </citation>
    <scope>NUCLEOTIDE SEQUENCE [LARGE SCALE GENOMIC DNA]</scope>
    <source>
        <strain evidence="4 5">DSM 23399</strain>
    </source>
</reference>
<evidence type="ECO:0000256" key="1">
    <source>
        <dbReference type="ARBA" id="ARBA00023002"/>
    </source>
</evidence>
<dbReference type="InterPro" id="IPR008927">
    <property type="entry name" value="6-PGluconate_DH-like_C_sf"/>
</dbReference>
<feature type="signal peptide" evidence="2">
    <location>
        <begin position="1"/>
        <end position="19"/>
    </location>
</feature>
<dbReference type="SUPFAM" id="SSF48179">
    <property type="entry name" value="6-phosphogluconate dehydrogenase C-terminal domain-like"/>
    <property type="match status" value="1"/>
</dbReference>
<dbReference type="Pfam" id="PF02153">
    <property type="entry name" value="PDH_N"/>
    <property type="match status" value="1"/>
</dbReference>
<dbReference type="Gene3D" id="3.40.50.720">
    <property type="entry name" value="NAD(P)-binding Rossmann-like Domain"/>
    <property type="match status" value="1"/>
</dbReference>
<dbReference type="OrthoDB" id="9802008at2"/>
<dbReference type="SUPFAM" id="SSF51735">
    <property type="entry name" value="NAD(P)-binding Rossmann-fold domains"/>
    <property type="match status" value="1"/>
</dbReference>
<dbReference type="NCBIfam" id="NF006307">
    <property type="entry name" value="PRK08507.1"/>
    <property type="match status" value="1"/>
</dbReference>
<dbReference type="InterPro" id="IPR046825">
    <property type="entry name" value="PDH_C"/>
</dbReference>